<name>A0A0E9UE92_ANGAN</name>
<evidence type="ECO:0000313" key="1">
    <source>
        <dbReference type="EMBL" id="JAH63233.1"/>
    </source>
</evidence>
<reference evidence="1" key="1">
    <citation type="submission" date="2014-11" db="EMBL/GenBank/DDBJ databases">
        <authorList>
            <person name="Amaro Gonzalez C."/>
        </authorList>
    </citation>
    <scope>NUCLEOTIDE SEQUENCE</scope>
</reference>
<organism evidence="1">
    <name type="scientific">Anguilla anguilla</name>
    <name type="common">European freshwater eel</name>
    <name type="synonym">Muraena anguilla</name>
    <dbReference type="NCBI Taxonomy" id="7936"/>
    <lineage>
        <taxon>Eukaryota</taxon>
        <taxon>Metazoa</taxon>
        <taxon>Chordata</taxon>
        <taxon>Craniata</taxon>
        <taxon>Vertebrata</taxon>
        <taxon>Euteleostomi</taxon>
        <taxon>Actinopterygii</taxon>
        <taxon>Neopterygii</taxon>
        <taxon>Teleostei</taxon>
        <taxon>Anguilliformes</taxon>
        <taxon>Anguillidae</taxon>
        <taxon>Anguilla</taxon>
    </lineage>
</organism>
<reference evidence="1" key="2">
    <citation type="journal article" date="2015" name="Fish Shellfish Immunol.">
        <title>Early steps in the European eel (Anguilla anguilla)-Vibrio vulnificus interaction in the gills: Role of the RtxA13 toxin.</title>
        <authorList>
            <person name="Callol A."/>
            <person name="Pajuelo D."/>
            <person name="Ebbesson L."/>
            <person name="Teles M."/>
            <person name="MacKenzie S."/>
            <person name="Amaro C."/>
        </authorList>
    </citation>
    <scope>NUCLEOTIDE SEQUENCE</scope>
</reference>
<proteinExistence type="predicted"/>
<dbReference type="AlphaFoldDB" id="A0A0E9UE92"/>
<dbReference type="EMBL" id="GBXM01045344">
    <property type="protein sequence ID" value="JAH63233.1"/>
    <property type="molecule type" value="Transcribed_RNA"/>
</dbReference>
<sequence>MNYDNNNSINLYKNKLNHHCVTQCSDR</sequence>
<dbReference type="EMBL" id="GBXM01059909">
    <property type="protein sequence ID" value="JAH48668.1"/>
    <property type="molecule type" value="Transcribed_RNA"/>
</dbReference>
<protein>
    <submittedName>
        <fullName evidence="1">Uncharacterized protein</fullName>
    </submittedName>
</protein>
<accession>A0A0E9UE92</accession>